<evidence type="ECO:0000313" key="1">
    <source>
        <dbReference type="EMBL" id="KAG9394530.1"/>
    </source>
</evidence>
<dbReference type="Gene3D" id="1.20.1260.10">
    <property type="match status" value="1"/>
</dbReference>
<dbReference type="InterPro" id="IPR009078">
    <property type="entry name" value="Ferritin-like_SF"/>
</dbReference>
<dbReference type="AlphaFoldDB" id="A0A8J6AYF9"/>
<dbReference type="EMBL" id="JAHDYR010000015">
    <property type="protein sequence ID" value="KAG9394530.1"/>
    <property type="molecule type" value="Genomic_DNA"/>
</dbReference>
<sequence length="158" mass="17519">MSLNEFHQGVAVDYKNYLQTKHVIQPVHREPAFSGAKKLLSEAAQTSTDEYSSAVQVSSDFSSPLLASLAQHTSGLKDLVKLLTDAIEKESKTLAVLQETADNLPTQDQIDRLSRLLEEERSHARVSDEVLDDIRTKVEALCMRAVTTGGIRPRWVEG</sequence>
<keyword evidence="2" id="KW-1185">Reference proteome</keyword>
<dbReference type="InterPro" id="IPR012347">
    <property type="entry name" value="Ferritin-like"/>
</dbReference>
<comment type="caution">
    <text evidence="1">The sequence shown here is derived from an EMBL/GenBank/DDBJ whole genome shotgun (WGS) entry which is preliminary data.</text>
</comment>
<organism evidence="1 2">
    <name type="scientific">Carpediemonas membranifera</name>
    <dbReference type="NCBI Taxonomy" id="201153"/>
    <lineage>
        <taxon>Eukaryota</taxon>
        <taxon>Metamonada</taxon>
        <taxon>Carpediemonas-like organisms</taxon>
        <taxon>Carpediemonas</taxon>
    </lineage>
</organism>
<dbReference type="Pfam" id="PF10805">
    <property type="entry name" value="DUF2730"/>
    <property type="match status" value="1"/>
</dbReference>
<protein>
    <submittedName>
        <fullName evidence="1">Uncharacterized protein</fullName>
    </submittedName>
</protein>
<evidence type="ECO:0000313" key="2">
    <source>
        <dbReference type="Proteomes" id="UP000717585"/>
    </source>
</evidence>
<accession>A0A8J6AYF9</accession>
<dbReference type="SUPFAM" id="SSF47240">
    <property type="entry name" value="Ferritin-like"/>
    <property type="match status" value="1"/>
</dbReference>
<dbReference type="InterPro" id="IPR020269">
    <property type="entry name" value="Phage_Mu_Releasin"/>
</dbReference>
<dbReference type="Proteomes" id="UP000717585">
    <property type="component" value="Unassembled WGS sequence"/>
</dbReference>
<proteinExistence type="predicted"/>
<name>A0A8J6AYF9_9EUKA</name>
<gene>
    <name evidence="1" type="ORF">J8273_4204</name>
</gene>
<reference evidence="1" key="1">
    <citation type="submission" date="2021-05" db="EMBL/GenBank/DDBJ databases">
        <title>A free-living protist that lacks canonical eukaryotic 1 DNA replication and segregation systems.</title>
        <authorList>
            <person name="Salas-Leiva D.E."/>
            <person name="Tromer E.C."/>
            <person name="Curtis B.A."/>
            <person name="Jerlstrom-Hultqvist J."/>
            <person name="Kolisko M."/>
            <person name="Yi Z."/>
            <person name="Salas-Leiva J.S."/>
            <person name="Gallot-Lavallee L."/>
            <person name="Kops G.J.P.L."/>
            <person name="Archibald J.M."/>
            <person name="Simpson A.G.B."/>
            <person name="Roger A.J."/>
        </authorList>
    </citation>
    <scope>NUCLEOTIDE SEQUENCE</scope>
    <source>
        <strain evidence="1">BICM</strain>
    </source>
</reference>